<dbReference type="PANTHER" id="PTHR32385">
    <property type="entry name" value="MANNOSYL PHOSPHORYLINOSITOL CERAMIDE SYNTHASE"/>
    <property type="match status" value="1"/>
</dbReference>
<dbReference type="OrthoDB" id="409543at2759"/>
<dbReference type="InterPro" id="IPR008441">
    <property type="entry name" value="AfumC-like_glycosyl_Trfase"/>
</dbReference>
<sequence>MSTISSSNNDTTSHPTSHLPLVPKKIYMYWHTLPAPPFITLCLQTFRHHNPSHTVTLLSLTSFPPSTLPPNFDQLSLPHQSDYLRLTWMLEHGGTYIDASCVCLKPLDDLIDYNEERVQGYKSPFARKDPNMEIWSFTCPPSSPLISLWRSELVTAISVGFETYCETSTAEEIGNELKGRLPYLTTNLCWRKANIMRPGECVFRESNFSDGPLSILERYGWDGRRCVRDLMREDVDVGGARFLKFRGKERSYIVEMIEEGDYGERGVLTRALGLEGKEGKKGKEKKRGRVQEMRDFEGLMKSMEGGEVKPMKKKKKKKEKEGR</sequence>
<dbReference type="Pfam" id="PF05704">
    <property type="entry name" value="Caps_synth"/>
    <property type="match status" value="1"/>
</dbReference>
<name>A0A9W7DXL9_9STRA</name>
<dbReference type="EMBL" id="BRXY01000055">
    <property type="protein sequence ID" value="GMH58847.1"/>
    <property type="molecule type" value="Genomic_DNA"/>
</dbReference>
<proteinExistence type="predicted"/>
<dbReference type="AlphaFoldDB" id="A0A9W7DXL9"/>
<evidence type="ECO:0000313" key="3">
    <source>
        <dbReference type="Proteomes" id="UP001165085"/>
    </source>
</evidence>
<keyword evidence="3" id="KW-1185">Reference proteome</keyword>
<comment type="caution">
    <text evidence="2">The sequence shown here is derived from an EMBL/GenBank/DDBJ whole genome shotgun (WGS) entry which is preliminary data.</text>
</comment>
<evidence type="ECO:0000313" key="2">
    <source>
        <dbReference type="EMBL" id="GMH58847.1"/>
    </source>
</evidence>
<gene>
    <name evidence="2" type="ORF">TrST_g5249</name>
</gene>
<feature type="compositionally biased region" description="Basic and acidic residues" evidence="1">
    <location>
        <begin position="299"/>
        <end position="310"/>
    </location>
</feature>
<evidence type="ECO:0000256" key="1">
    <source>
        <dbReference type="SAM" id="MobiDB-lite"/>
    </source>
</evidence>
<dbReference type="GO" id="GO:0016020">
    <property type="term" value="C:membrane"/>
    <property type="evidence" value="ECO:0007669"/>
    <property type="project" value="GOC"/>
</dbReference>
<protein>
    <recommendedName>
        <fullName evidence="4">Alpha 1,4-glycosyltransferase domain-containing protein</fullName>
    </recommendedName>
</protein>
<reference evidence="3" key="1">
    <citation type="journal article" date="2023" name="Commun. Biol.">
        <title>Genome analysis of Parmales, the sister group of diatoms, reveals the evolutionary specialization of diatoms from phago-mixotrophs to photoautotrophs.</title>
        <authorList>
            <person name="Ban H."/>
            <person name="Sato S."/>
            <person name="Yoshikawa S."/>
            <person name="Yamada K."/>
            <person name="Nakamura Y."/>
            <person name="Ichinomiya M."/>
            <person name="Sato N."/>
            <person name="Blanc-Mathieu R."/>
            <person name="Endo H."/>
            <person name="Kuwata A."/>
            <person name="Ogata H."/>
        </authorList>
    </citation>
    <scope>NUCLEOTIDE SEQUENCE [LARGE SCALE GENOMIC DNA]</scope>
    <source>
        <strain evidence="3">NIES 3701</strain>
    </source>
</reference>
<organism evidence="2 3">
    <name type="scientific">Triparma strigata</name>
    <dbReference type="NCBI Taxonomy" id="1606541"/>
    <lineage>
        <taxon>Eukaryota</taxon>
        <taxon>Sar</taxon>
        <taxon>Stramenopiles</taxon>
        <taxon>Ochrophyta</taxon>
        <taxon>Bolidophyceae</taxon>
        <taxon>Parmales</taxon>
        <taxon>Triparmaceae</taxon>
        <taxon>Triparma</taxon>
    </lineage>
</organism>
<dbReference type="PANTHER" id="PTHR32385:SF15">
    <property type="entry name" value="INOSITOL PHOSPHOCERAMIDE MANNOSYLTRANSFERASE 1"/>
    <property type="match status" value="1"/>
</dbReference>
<dbReference type="Proteomes" id="UP001165085">
    <property type="component" value="Unassembled WGS sequence"/>
</dbReference>
<dbReference type="SUPFAM" id="SSF53448">
    <property type="entry name" value="Nucleotide-diphospho-sugar transferases"/>
    <property type="match status" value="1"/>
</dbReference>
<dbReference type="InterPro" id="IPR051706">
    <property type="entry name" value="Glycosyltransferase_domain"/>
</dbReference>
<dbReference type="Gene3D" id="3.90.550.20">
    <property type="match status" value="1"/>
</dbReference>
<dbReference type="GO" id="GO:0051999">
    <property type="term" value="P:mannosyl-inositol phosphorylceramide biosynthetic process"/>
    <property type="evidence" value="ECO:0007669"/>
    <property type="project" value="TreeGrafter"/>
</dbReference>
<dbReference type="GO" id="GO:0000030">
    <property type="term" value="F:mannosyltransferase activity"/>
    <property type="evidence" value="ECO:0007669"/>
    <property type="project" value="TreeGrafter"/>
</dbReference>
<feature type="compositionally biased region" description="Basic residues" evidence="1">
    <location>
        <begin position="311"/>
        <end position="323"/>
    </location>
</feature>
<evidence type="ECO:0008006" key="4">
    <source>
        <dbReference type="Google" id="ProtNLM"/>
    </source>
</evidence>
<accession>A0A9W7DXL9</accession>
<dbReference type="InterPro" id="IPR029044">
    <property type="entry name" value="Nucleotide-diphossugar_trans"/>
</dbReference>
<feature type="region of interest" description="Disordered" evidence="1">
    <location>
        <begin position="299"/>
        <end position="323"/>
    </location>
</feature>